<organism evidence="5 6">
    <name type="scientific">Pelagicoccus mobilis</name>
    <dbReference type="NCBI Taxonomy" id="415221"/>
    <lineage>
        <taxon>Bacteria</taxon>
        <taxon>Pseudomonadati</taxon>
        <taxon>Verrucomicrobiota</taxon>
        <taxon>Opitutia</taxon>
        <taxon>Puniceicoccales</taxon>
        <taxon>Pelagicoccaceae</taxon>
        <taxon>Pelagicoccus</taxon>
    </lineage>
</organism>
<dbReference type="Gene3D" id="3.40.50.300">
    <property type="entry name" value="P-loop containing nucleotide triphosphate hydrolases"/>
    <property type="match status" value="1"/>
</dbReference>
<dbReference type="GO" id="GO:0016887">
    <property type="term" value="F:ATP hydrolysis activity"/>
    <property type="evidence" value="ECO:0007669"/>
    <property type="project" value="InterPro"/>
</dbReference>
<sequence>MSDAVIQAGDIAKTYRTGEVSLKVLESLNLSIDAGEFVSIQGESGCGKTTLLNVLAGIESPDSGYVKWGGQSISTLGRNELARRRGAFLGIVFQSYYLVPEIDTLQNVLMSRRIVNGGLSTEDVEDAKTLLGKVGLGDRCHQLPGTLSGGEKQRVAIARALLTNPKLVLADEPTGNLDEATGEVVMDLLQGLCGETQTALVLVTHNPDHASRANRKLTLSHGQIH</sequence>
<dbReference type="InterPro" id="IPR027417">
    <property type="entry name" value="P-loop_NTPase"/>
</dbReference>
<dbReference type="Proteomes" id="UP000617628">
    <property type="component" value="Unassembled WGS sequence"/>
</dbReference>
<gene>
    <name evidence="5" type="ORF">JIN87_09665</name>
</gene>
<dbReference type="GO" id="GO:0005886">
    <property type="term" value="C:plasma membrane"/>
    <property type="evidence" value="ECO:0007669"/>
    <property type="project" value="TreeGrafter"/>
</dbReference>
<dbReference type="CDD" id="cd03255">
    <property type="entry name" value="ABC_MJ0796_LolCDE_FtsE"/>
    <property type="match status" value="1"/>
</dbReference>
<keyword evidence="2" id="KW-0547">Nucleotide-binding</keyword>
<dbReference type="AlphaFoldDB" id="A0A934RVB8"/>
<dbReference type="InterPro" id="IPR017911">
    <property type="entry name" value="MacB-like_ATP-bd"/>
</dbReference>
<accession>A0A934RVB8</accession>
<reference evidence="5" key="1">
    <citation type="submission" date="2021-01" db="EMBL/GenBank/DDBJ databases">
        <title>Modified the classification status of verrucomicrobia.</title>
        <authorList>
            <person name="Feng X."/>
        </authorList>
    </citation>
    <scope>NUCLEOTIDE SEQUENCE</scope>
    <source>
        <strain evidence="5">KCTC 13126</strain>
    </source>
</reference>
<dbReference type="PROSITE" id="PS00211">
    <property type="entry name" value="ABC_TRANSPORTER_1"/>
    <property type="match status" value="1"/>
</dbReference>
<comment type="caution">
    <text evidence="5">The sequence shown here is derived from an EMBL/GenBank/DDBJ whole genome shotgun (WGS) entry which is preliminary data.</text>
</comment>
<dbReference type="RefSeq" id="WP_200355352.1">
    <property type="nucleotide sequence ID" value="NZ_JAENIL010000015.1"/>
</dbReference>
<keyword evidence="1" id="KW-0813">Transport</keyword>
<evidence type="ECO:0000313" key="5">
    <source>
        <dbReference type="EMBL" id="MBK1877136.1"/>
    </source>
</evidence>
<keyword evidence="6" id="KW-1185">Reference proteome</keyword>
<evidence type="ECO:0000313" key="6">
    <source>
        <dbReference type="Proteomes" id="UP000617628"/>
    </source>
</evidence>
<dbReference type="Pfam" id="PF00005">
    <property type="entry name" value="ABC_tran"/>
    <property type="match status" value="1"/>
</dbReference>
<dbReference type="InterPro" id="IPR003439">
    <property type="entry name" value="ABC_transporter-like_ATP-bd"/>
</dbReference>
<dbReference type="InterPro" id="IPR003593">
    <property type="entry name" value="AAA+_ATPase"/>
</dbReference>
<dbReference type="PANTHER" id="PTHR24220">
    <property type="entry name" value="IMPORT ATP-BINDING PROTEIN"/>
    <property type="match status" value="1"/>
</dbReference>
<dbReference type="InterPro" id="IPR015854">
    <property type="entry name" value="ABC_transpr_LolD-like"/>
</dbReference>
<keyword evidence="3 5" id="KW-0067">ATP-binding</keyword>
<proteinExistence type="predicted"/>
<evidence type="ECO:0000256" key="3">
    <source>
        <dbReference type="ARBA" id="ARBA00022840"/>
    </source>
</evidence>
<dbReference type="PANTHER" id="PTHR24220:SF86">
    <property type="entry name" value="ABC TRANSPORTER ABCH.1"/>
    <property type="match status" value="1"/>
</dbReference>
<dbReference type="InterPro" id="IPR017871">
    <property type="entry name" value="ABC_transporter-like_CS"/>
</dbReference>
<protein>
    <submittedName>
        <fullName evidence="5">ABC transporter ATP-binding protein</fullName>
    </submittedName>
</protein>
<dbReference type="SUPFAM" id="SSF52540">
    <property type="entry name" value="P-loop containing nucleoside triphosphate hydrolases"/>
    <property type="match status" value="1"/>
</dbReference>
<dbReference type="GO" id="GO:0022857">
    <property type="term" value="F:transmembrane transporter activity"/>
    <property type="evidence" value="ECO:0007669"/>
    <property type="project" value="TreeGrafter"/>
</dbReference>
<evidence type="ECO:0000259" key="4">
    <source>
        <dbReference type="PROSITE" id="PS50893"/>
    </source>
</evidence>
<name>A0A934RVB8_9BACT</name>
<evidence type="ECO:0000256" key="1">
    <source>
        <dbReference type="ARBA" id="ARBA00022448"/>
    </source>
</evidence>
<dbReference type="EMBL" id="JAENIL010000015">
    <property type="protein sequence ID" value="MBK1877136.1"/>
    <property type="molecule type" value="Genomic_DNA"/>
</dbReference>
<evidence type="ECO:0000256" key="2">
    <source>
        <dbReference type="ARBA" id="ARBA00022741"/>
    </source>
</evidence>
<dbReference type="PROSITE" id="PS50893">
    <property type="entry name" value="ABC_TRANSPORTER_2"/>
    <property type="match status" value="1"/>
</dbReference>
<feature type="domain" description="ABC transporter" evidence="4">
    <location>
        <begin position="6"/>
        <end position="225"/>
    </location>
</feature>
<dbReference type="GO" id="GO:0005524">
    <property type="term" value="F:ATP binding"/>
    <property type="evidence" value="ECO:0007669"/>
    <property type="project" value="UniProtKB-KW"/>
</dbReference>
<dbReference type="SMART" id="SM00382">
    <property type="entry name" value="AAA"/>
    <property type="match status" value="1"/>
</dbReference>